<sequence length="62" mass="6644">MVDVEGAVVVAAFAVAAERDGGDDGLVVPAPEMGTRLTRSCFRFMEFLMLVSCFRCPNTSSL</sequence>
<reference evidence="1 2" key="1">
    <citation type="journal article" date="2012" name="Science">
        <title>The Paleozoic origin of enzymatic lignin decomposition reconstructed from 31 fungal genomes.</title>
        <authorList>
            <person name="Floudas D."/>
            <person name="Binder M."/>
            <person name="Riley R."/>
            <person name="Barry K."/>
            <person name="Blanchette R.A."/>
            <person name="Henrissat B."/>
            <person name="Martinez A.T."/>
            <person name="Otillar R."/>
            <person name="Spatafora J.W."/>
            <person name="Yadav J.S."/>
            <person name="Aerts A."/>
            <person name="Benoit I."/>
            <person name="Boyd A."/>
            <person name="Carlson A."/>
            <person name="Copeland A."/>
            <person name="Coutinho P.M."/>
            <person name="de Vries R.P."/>
            <person name="Ferreira P."/>
            <person name="Findley K."/>
            <person name="Foster B."/>
            <person name="Gaskell J."/>
            <person name="Glotzer D."/>
            <person name="Gorecki P."/>
            <person name="Heitman J."/>
            <person name="Hesse C."/>
            <person name="Hori C."/>
            <person name="Igarashi K."/>
            <person name="Jurgens J.A."/>
            <person name="Kallen N."/>
            <person name="Kersten P."/>
            <person name="Kohler A."/>
            <person name="Kuees U."/>
            <person name="Kumar T.K.A."/>
            <person name="Kuo A."/>
            <person name="LaButti K."/>
            <person name="Larrondo L.F."/>
            <person name="Lindquist E."/>
            <person name="Ling A."/>
            <person name="Lombard V."/>
            <person name="Lucas S."/>
            <person name="Lundell T."/>
            <person name="Martin R."/>
            <person name="McLaughlin D.J."/>
            <person name="Morgenstern I."/>
            <person name="Morin E."/>
            <person name="Murat C."/>
            <person name="Nagy L.G."/>
            <person name="Nolan M."/>
            <person name="Ohm R.A."/>
            <person name="Patyshakuliyeva A."/>
            <person name="Rokas A."/>
            <person name="Ruiz-Duenas F.J."/>
            <person name="Sabat G."/>
            <person name="Salamov A."/>
            <person name="Samejima M."/>
            <person name="Schmutz J."/>
            <person name="Slot J.C."/>
            <person name="St John F."/>
            <person name="Stenlid J."/>
            <person name="Sun H."/>
            <person name="Sun S."/>
            <person name="Syed K."/>
            <person name="Tsang A."/>
            <person name="Wiebenga A."/>
            <person name="Young D."/>
            <person name="Pisabarro A."/>
            <person name="Eastwood D.C."/>
            <person name="Martin F."/>
            <person name="Cullen D."/>
            <person name="Grigoriev I.V."/>
            <person name="Hibbett D.S."/>
        </authorList>
    </citation>
    <scope>NUCLEOTIDE SEQUENCE [LARGE SCALE GENOMIC DNA]</scope>
    <source>
        <strain evidence="1 2">DJM-731 SS1</strain>
    </source>
</reference>
<protein>
    <submittedName>
        <fullName evidence="1">Uncharacterized protein</fullName>
    </submittedName>
</protein>
<proteinExistence type="predicted"/>
<dbReference type="HOGENOM" id="CLU_2910259_0_0_1"/>
<dbReference type="RefSeq" id="XP_040631733.1">
    <property type="nucleotide sequence ID" value="XM_040771934.1"/>
</dbReference>
<organism evidence="1 2">
    <name type="scientific">Dacryopinax primogenitus (strain DJM 731)</name>
    <name type="common">Brown rot fungus</name>
    <dbReference type="NCBI Taxonomy" id="1858805"/>
    <lineage>
        <taxon>Eukaryota</taxon>
        <taxon>Fungi</taxon>
        <taxon>Dikarya</taxon>
        <taxon>Basidiomycota</taxon>
        <taxon>Agaricomycotina</taxon>
        <taxon>Dacrymycetes</taxon>
        <taxon>Dacrymycetales</taxon>
        <taxon>Dacrymycetaceae</taxon>
        <taxon>Dacryopinax</taxon>
    </lineage>
</organism>
<name>M5G7W0_DACPD</name>
<dbReference type="EMBL" id="JH795857">
    <property type="protein sequence ID" value="EJU04839.1"/>
    <property type="molecule type" value="Genomic_DNA"/>
</dbReference>
<evidence type="ECO:0000313" key="1">
    <source>
        <dbReference type="EMBL" id="EJU04839.1"/>
    </source>
</evidence>
<dbReference type="Proteomes" id="UP000030653">
    <property type="component" value="Unassembled WGS sequence"/>
</dbReference>
<accession>M5G7W0</accession>
<keyword evidence="2" id="KW-1185">Reference proteome</keyword>
<gene>
    <name evidence="1" type="ORF">DACRYDRAFT_20459</name>
</gene>
<dbReference type="GeneID" id="63686996"/>
<evidence type="ECO:0000313" key="2">
    <source>
        <dbReference type="Proteomes" id="UP000030653"/>
    </source>
</evidence>
<feature type="non-terminal residue" evidence="1">
    <location>
        <position position="62"/>
    </location>
</feature>
<dbReference type="AlphaFoldDB" id="M5G7W0"/>